<dbReference type="Proteomes" id="UP000465360">
    <property type="component" value="Unassembled WGS sequence"/>
</dbReference>
<evidence type="ECO:0000256" key="1">
    <source>
        <dbReference type="SAM" id="MobiDB-lite"/>
    </source>
</evidence>
<comment type="caution">
    <text evidence="3">The sequence shown here is derived from an EMBL/GenBank/DDBJ whole genome shotgun (WGS) entry which is preliminary data.</text>
</comment>
<reference evidence="3 4" key="1">
    <citation type="journal article" date="2019" name="Emerg. Microbes Infect.">
        <title>Comprehensive subspecies identification of 175 nontuberculous mycobacteria species based on 7547 genomic profiles.</title>
        <authorList>
            <person name="Matsumoto Y."/>
            <person name="Kinjo T."/>
            <person name="Motooka D."/>
            <person name="Nabeya D."/>
            <person name="Jung N."/>
            <person name="Uechi K."/>
            <person name="Horii T."/>
            <person name="Iida T."/>
            <person name="Fujita J."/>
            <person name="Nakamura S."/>
        </authorList>
    </citation>
    <scope>NUCLEOTIDE SEQUENCE [LARGE SCALE GENOMIC DNA]</scope>
    <source>
        <strain evidence="3 4">JCM 30725</strain>
    </source>
</reference>
<evidence type="ECO:0008006" key="5">
    <source>
        <dbReference type="Google" id="ProtNLM"/>
    </source>
</evidence>
<name>A0A7I9YSV1_MYCBU</name>
<feature type="region of interest" description="Disordered" evidence="1">
    <location>
        <begin position="1"/>
        <end position="22"/>
    </location>
</feature>
<dbReference type="AlphaFoldDB" id="A0A7I9YSV1"/>
<keyword evidence="2" id="KW-0812">Transmembrane</keyword>
<feature type="transmembrane region" description="Helical" evidence="2">
    <location>
        <begin position="58"/>
        <end position="79"/>
    </location>
</feature>
<evidence type="ECO:0000313" key="3">
    <source>
        <dbReference type="EMBL" id="GFG91769.1"/>
    </source>
</evidence>
<dbReference type="RefSeq" id="WP_163715343.1">
    <property type="nucleotide sequence ID" value="NZ_BLKZ01000001.1"/>
</dbReference>
<keyword evidence="2" id="KW-1133">Transmembrane helix</keyword>
<keyword evidence="4" id="KW-1185">Reference proteome</keyword>
<organism evidence="3 4">
    <name type="scientific">Mycobacterium bourgelatii</name>
    <dbReference type="NCBI Taxonomy" id="1273442"/>
    <lineage>
        <taxon>Bacteria</taxon>
        <taxon>Bacillati</taxon>
        <taxon>Actinomycetota</taxon>
        <taxon>Actinomycetes</taxon>
        <taxon>Mycobacteriales</taxon>
        <taxon>Mycobacteriaceae</taxon>
        <taxon>Mycobacterium</taxon>
    </lineage>
</organism>
<keyword evidence="2" id="KW-0472">Membrane</keyword>
<gene>
    <name evidence="3" type="ORF">MBOU_38110</name>
</gene>
<dbReference type="InterPro" id="IPR022062">
    <property type="entry name" value="DUF3618"/>
</dbReference>
<dbReference type="Pfam" id="PF12277">
    <property type="entry name" value="DUF3618"/>
    <property type="match status" value="1"/>
</dbReference>
<dbReference type="EMBL" id="BLKZ01000001">
    <property type="protein sequence ID" value="GFG91769.1"/>
    <property type="molecule type" value="Genomic_DNA"/>
</dbReference>
<evidence type="ECO:0000313" key="4">
    <source>
        <dbReference type="Proteomes" id="UP000465360"/>
    </source>
</evidence>
<evidence type="ECO:0000256" key="2">
    <source>
        <dbReference type="SAM" id="Phobius"/>
    </source>
</evidence>
<protein>
    <recommendedName>
        <fullName evidence="5">DUF3618 domain-containing protein</fullName>
    </recommendedName>
</protein>
<proteinExistence type="predicted"/>
<accession>A0A7I9YSV1</accession>
<sequence>MSAAEPTPGLTPEPGPDAGVDDIRTDIEQTREQLGATLEALSDKVNVVARTRDKAREVAPTLAIASSALGVTLIAIVWWRRRARPG</sequence>